<accession>A0A5B9D3Z4</accession>
<dbReference type="EMBL" id="CP031844">
    <property type="protein sequence ID" value="QEE12744.1"/>
    <property type="molecule type" value="Genomic_DNA"/>
</dbReference>
<dbReference type="Proteomes" id="UP000321311">
    <property type="component" value="Chromosome"/>
</dbReference>
<organism evidence="1 2">
    <name type="scientific">Bartonella krasnovii</name>
    <dbReference type="NCBI Taxonomy" id="2267275"/>
    <lineage>
        <taxon>Bacteria</taxon>
        <taxon>Pseudomonadati</taxon>
        <taxon>Pseudomonadota</taxon>
        <taxon>Alphaproteobacteria</taxon>
        <taxon>Hyphomicrobiales</taxon>
        <taxon>Bartonellaceae</taxon>
        <taxon>Bartonella</taxon>
    </lineage>
</organism>
<evidence type="ECO:0000313" key="1">
    <source>
        <dbReference type="EMBL" id="QEE12744.1"/>
    </source>
</evidence>
<dbReference type="KEGG" id="barn:D1092_07265"/>
<dbReference type="AlphaFoldDB" id="A0A5B9D3Z4"/>
<protein>
    <submittedName>
        <fullName evidence="1">Uncharacterized protein</fullName>
    </submittedName>
</protein>
<name>A0A5B9D3Z4_9HYPH</name>
<proteinExistence type="predicted"/>
<reference evidence="2" key="1">
    <citation type="submission" date="2019-07" db="EMBL/GenBank/DDBJ databases">
        <title>Bartonella kosoyii sp. nov. and Bartonella krasnovii sp. nov., two novel members of the Bartonella elizabethae complex sensu lato, isolated from black rats and wild desert rodent-fleas.</title>
        <authorList>
            <person name="Gutierrez R."/>
            <person name="Shalit T."/>
            <person name="Markus B."/>
            <person name="Yuan C."/>
            <person name="Nachum-Biala Y."/>
            <person name="Elad D."/>
            <person name="Harrus S."/>
        </authorList>
    </citation>
    <scope>NUCLEOTIDE SEQUENCE [LARGE SCALE GENOMIC DNA]</scope>
    <source>
        <strain evidence="2">OE 1-1</strain>
    </source>
</reference>
<sequence>MNKPVPLFKKNLCCKKPLPSYTFPFLSQKNVLCPIKKSYQKTFPYKAIYFPNITPDTSYKCAFFVSLYFQDKKGKIIVFLLTEDEKSYLMTGAVKGVLHLDFITK</sequence>
<gene>
    <name evidence="1" type="ORF">D1092_07265</name>
</gene>
<evidence type="ECO:0000313" key="2">
    <source>
        <dbReference type="Proteomes" id="UP000321311"/>
    </source>
</evidence>